<feature type="transmembrane region" description="Helical" evidence="1">
    <location>
        <begin position="41"/>
        <end position="63"/>
    </location>
</feature>
<dbReference type="Proteomes" id="UP000324222">
    <property type="component" value="Unassembled WGS sequence"/>
</dbReference>
<proteinExistence type="predicted"/>
<dbReference type="OrthoDB" id="6503370at2759"/>
<keyword evidence="1" id="KW-0472">Membrane</keyword>
<keyword evidence="1" id="KW-1133">Transmembrane helix</keyword>
<protein>
    <submittedName>
        <fullName evidence="2">Uncharacterized protein</fullName>
    </submittedName>
</protein>
<name>A0A5B7J9S2_PORTR</name>
<comment type="caution">
    <text evidence="2">The sequence shown here is derived from an EMBL/GenBank/DDBJ whole genome shotgun (WGS) entry which is preliminary data.</text>
</comment>
<evidence type="ECO:0000256" key="1">
    <source>
        <dbReference type="SAM" id="Phobius"/>
    </source>
</evidence>
<accession>A0A5B7J9S2</accession>
<evidence type="ECO:0000313" key="2">
    <source>
        <dbReference type="EMBL" id="MPC94611.1"/>
    </source>
</evidence>
<keyword evidence="1" id="KW-0812">Transmembrane</keyword>
<reference evidence="2 3" key="1">
    <citation type="submission" date="2019-05" db="EMBL/GenBank/DDBJ databases">
        <title>Another draft genome of Portunus trituberculatus and its Hox gene families provides insights of decapod evolution.</title>
        <authorList>
            <person name="Jeong J.-H."/>
            <person name="Song I."/>
            <person name="Kim S."/>
            <person name="Choi T."/>
            <person name="Kim D."/>
            <person name="Ryu S."/>
            <person name="Kim W."/>
        </authorList>
    </citation>
    <scope>NUCLEOTIDE SEQUENCE [LARGE SCALE GENOMIC DNA]</scope>
    <source>
        <tissue evidence="2">Muscle</tissue>
    </source>
</reference>
<organism evidence="2 3">
    <name type="scientific">Portunus trituberculatus</name>
    <name type="common">Swimming crab</name>
    <name type="synonym">Neptunus trituberculatus</name>
    <dbReference type="NCBI Taxonomy" id="210409"/>
    <lineage>
        <taxon>Eukaryota</taxon>
        <taxon>Metazoa</taxon>
        <taxon>Ecdysozoa</taxon>
        <taxon>Arthropoda</taxon>
        <taxon>Crustacea</taxon>
        <taxon>Multicrustacea</taxon>
        <taxon>Malacostraca</taxon>
        <taxon>Eumalacostraca</taxon>
        <taxon>Eucarida</taxon>
        <taxon>Decapoda</taxon>
        <taxon>Pleocyemata</taxon>
        <taxon>Brachyura</taxon>
        <taxon>Eubrachyura</taxon>
        <taxon>Portunoidea</taxon>
        <taxon>Portunidae</taxon>
        <taxon>Portuninae</taxon>
        <taxon>Portunus</taxon>
    </lineage>
</organism>
<gene>
    <name evidence="2" type="ORF">E2C01_089788</name>
</gene>
<evidence type="ECO:0000313" key="3">
    <source>
        <dbReference type="Proteomes" id="UP000324222"/>
    </source>
</evidence>
<dbReference type="AlphaFoldDB" id="A0A5B7J9S2"/>
<sequence>MSEAGLYYHWAKVANSNSTSCERVPTKITISSTLSIRQCSAMLMVLAGGLVVSFVVLCLEVVVANVSGR</sequence>
<keyword evidence="3" id="KW-1185">Reference proteome</keyword>
<dbReference type="EMBL" id="VSRR010099279">
    <property type="protein sequence ID" value="MPC94611.1"/>
    <property type="molecule type" value="Genomic_DNA"/>
</dbReference>